<comment type="cofactor">
    <cofactor evidence="1">
        <name>FAD</name>
        <dbReference type="ChEBI" id="CHEBI:57692"/>
    </cofactor>
</comment>
<sequence>MLPMSDTPSYSQIACIGTGLSAIALGATLQRWYGFEDIRFFDRHPASGGTWYTNSYPGCACDVPSALYSYSFELNPNWSKSMPSFEEIKEYSTRARDKYCLGDKMIHSVEVTKCIWKEDANRWLLYLRDVNSGERSTHECQILFAATGRLVEPRPCDTVGAETFSGTLFHSSQWRHDVRLRGQNVIIIGNGCTAAQIVPAIIHKVNSLTQIIRSQHWVSPASNYTYGPFIQWVFCHIPFAMRLHRLQLFLLAEKDFRLFPMTKAAARLRKRRSSQVEHYMRATAPDKYHNILVPDYEIGCKRRIFDCGYLASLNEENFILTDTNIERIIPEGIKTDHGAIPADIIILATGFKTNQFLSYMEVIGRGGKSVTQHWDQYGGPGAYNTSPSALSERATTESPNSSINYALRILKPVLQGRVLAVEIKEEAEQTYVHEVQKALAKRVWDAGCASTGLIRYLVPGSLLVAQFVSHVVGLEPQDSEVSQTQWILGTNISPPFAWLCSAGCSRILDPKDEEVFMAVINGCLSELCLKKPRSRFKVTVVNVARLLQENSGGGIIHLSGA</sequence>
<dbReference type="EMBL" id="KZ851851">
    <property type="protein sequence ID" value="RDK43401.1"/>
    <property type="molecule type" value="Genomic_DNA"/>
</dbReference>
<evidence type="ECO:0000256" key="2">
    <source>
        <dbReference type="ARBA" id="ARBA00010139"/>
    </source>
</evidence>
<keyword evidence="3" id="KW-0285">Flavoprotein</keyword>
<keyword evidence="4" id="KW-0274">FAD</keyword>
<accession>A0A370PMI5</accession>
<dbReference type="SUPFAM" id="SSF51905">
    <property type="entry name" value="FAD/NAD(P)-binding domain"/>
    <property type="match status" value="2"/>
</dbReference>
<evidence type="ECO:0000256" key="4">
    <source>
        <dbReference type="ARBA" id="ARBA00022827"/>
    </source>
</evidence>
<reference evidence="5 6" key="1">
    <citation type="submission" date="2018-07" db="EMBL/GenBank/DDBJ databases">
        <title>Section-level genome sequencing of Aspergillus section Nigri to investigate inter- and intra-species variation.</title>
        <authorList>
            <consortium name="DOE Joint Genome Institute"/>
            <person name="Vesth T.C."/>
            <person name="Nybo J.L."/>
            <person name="Theobald S."/>
            <person name="Frisvad J.C."/>
            <person name="Larsen T.O."/>
            <person name="Nielsen K.F."/>
            <person name="Hoof J.B."/>
            <person name="Brandl J."/>
            <person name="Salamov A."/>
            <person name="Riley R."/>
            <person name="Gladden J.M."/>
            <person name="Phatale P."/>
            <person name="Nielsen M.T."/>
            <person name="Lyhne E.K."/>
            <person name="Kogle M.E."/>
            <person name="Strasser K."/>
            <person name="McDonnell E."/>
            <person name="Barry K."/>
            <person name="Clum A."/>
            <person name="Chen C."/>
            <person name="Nolan M."/>
            <person name="Sandor L."/>
            <person name="Kuo A."/>
            <person name="Lipzen A."/>
            <person name="Hainaut M."/>
            <person name="Drula E."/>
            <person name="Tsang A."/>
            <person name="Magnuson J.K."/>
            <person name="Henrissat B."/>
            <person name="Wiebenga A."/>
            <person name="Simmons B.A."/>
            <person name="Makela M.R."/>
            <person name="De vries R.P."/>
            <person name="Grigoriev I.V."/>
            <person name="Mortensen U.H."/>
            <person name="Baker S.E."/>
            <person name="Andersen M.R."/>
        </authorList>
    </citation>
    <scope>NUCLEOTIDE SEQUENCE [LARGE SCALE GENOMIC DNA]</scope>
    <source>
        <strain evidence="5 6">ATCC 13157</strain>
    </source>
</reference>
<evidence type="ECO:0000256" key="3">
    <source>
        <dbReference type="ARBA" id="ARBA00022630"/>
    </source>
</evidence>
<dbReference type="InterPro" id="IPR036188">
    <property type="entry name" value="FAD/NAD-bd_sf"/>
</dbReference>
<protein>
    <submittedName>
        <fullName evidence="5">FAD/NAD(P)-binding domain-containing protein</fullName>
    </submittedName>
</protein>
<dbReference type="Proteomes" id="UP000254937">
    <property type="component" value="Unassembled WGS sequence"/>
</dbReference>
<dbReference type="PANTHER" id="PTHR42877:SF10">
    <property type="entry name" value="L-ORNITHINE N(5)-OXYGENASE"/>
    <property type="match status" value="1"/>
</dbReference>
<dbReference type="AlphaFoldDB" id="A0A370PMI5"/>
<dbReference type="InterPro" id="IPR051209">
    <property type="entry name" value="FAD-bind_Monooxygenase_sf"/>
</dbReference>
<evidence type="ECO:0000313" key="6">
    <source>
        <dbReference type="Proteomes" id="UP000254937"/>
    </source>
</evidence>
<evidence type="ECO:0000313" key="5">
    <source>
        <dbReference type="EMBL" id="RDK43401.1"/>
    </source>
</evidence>
<dbReference type="Pfam" id="PF13450">
    <property type="entry name" value="NAD_binding_8"/>
    <property type="match status" value="1"/>
</dbReference>
<name>A0A370PMI5_ASPPH</name>
<dbReference type="Gene3D" id="3.50.50.60">
    <property type="entry name" value="FAD/NAD(P)-binding domain"/>
    <property type="match status" value="2"/>
</dbReference>
<proteinExistence type="inferred from homology"/>
<keyword evidence="6" id="KW-1185">Reference proteome</keyword>
<gene>
    <name evidence="5" type="ORF">M752DRAFT_283126</name>
</gene>
<evidence type="ECO:0000256" key="1">
    <source>
        <dbReference type="ARBA" id="ARBA00001974"/>
    </source>
</evidence>
<organism evidence="5 6">
    <name type="scientific">Aspergillus phoenicis ATCC 13157</name>
    <dbReference type="NCBI Taxonomy" id="1353007"/>
    <lineage>
        <taxon>Eukaryota</taxon>
        <taxon>Fungi</taxon>
        <taxon>Dikarya</taxon>
        <taxon>Ascomycota</taxon>
        <taxon>Pezizomycotina</taxon>
        <taxon>Eurotiomycetes</taxon>
        <taxon>Eurotiomycetidae</taxon>
        <taxon>Eurotiales</taxon>
        <taxon>Aspergillaceae</taxon>
        <taxon>Aspergillus</taxon>
    </lineage>
</organism>
<comment type="similarity">
    <text evidence="2">Belongs to the FAD-binding monooxygenase family.</text>
</comment>
<dbReference type="PANTHER" id="PTHR42877">
    <property type="entry name" value="L-ORNITHINE N(5)-MONOOXYGENASE-RELATED"/>
    <property type="match status" value="1"/>
</dbReference>